<organism evidence="3 4">
    <name type="scientific">Massilicoli timonensis</name>
    <dbReference type="NCBI Taxonomy" id="2015901"/>
    <lineage>
        <taxon>Bacteria</taxon>
        <taxon>Bacillati</taxon>
        <taxon>Bacillota</taxon>
        <taxon>Erysipelotrichia</taxon>
        <taxon>Erysipelotrichales</taxon>
        <taxon>Erysipelotrichaceae</taxon>
        <taxon>Massilicoli</taxon>
    </lineage>
</organism>
<dbReference type="PROSITE" id="PS51096">
    <property type="entry name" value="PTS_EIIA_TYPE_4"/>
    <property type="match status" value="1"/>
</dbReference>
<feature type="domain" description="PTS EIIA type-4" evidence="2">
    <location>
        <begin position="1"/>
        <end position="120"/>
    </location>
</feature>
<proteinExistence type="predicted"/>
<dbReference type="EMBL" id="JANGCH010000008">
    <property type="protein sequence ID" value="MCQ5121906.1"/>
    <property type="molecule type" value="Genomic_DNA"/>
</dbReference>
<protein>
    <submittedName>
        <fullName evidence="3">PTS mannose transporter subunit IIAB</fullName>
    </submittedName>
</protein>
<dbReference type="Proteomes" id="UP001524435">
    <property type="component" value="Unassembled WGS sequence"/>
</dbReference>
<evidence type="ECO:0000259" key="2">
    <source>
        <dbReference type="PROSITE" id="PS51096"/>
    </source>
</evidence>
<dbReference type="InterPro" id="IPR004701">
    <property type="entry name" value="PTS_EIIA_man-typ"/>
</dbReference>
<evidence type="ECO:0000313" key="4">
    <source>
        <dbReference type="Proteomes" id="UP001524435"/>
    </source>
</evidence>
<keyword evidence="1" id="KW-0808">Transferase</keyword>
<accession>A0ABT1SL10</accession>
<evidence type="ECO:0000256" key="1">
    <source>
        <dbReference type="ARBA" id="ARBA00022679"/>
    </source>
</evidence>
<gene>
    <name evidence="3" type="ORF">NE663_06480</name>
</gene>
<dbReference type="RefSeq" id="WP_102269864.1">
    <property type="nucleotide sequence ID" value="NZ_JANGCH010000008.1"/>
</dbReference>
<sequence length="137" mass="15293">MLILSHGALASGYYQTMKMILGEEPNLTYCALEEGESSEELEHKLASIIDWGSGSPLLVMADIYSGSPCRTAIMHLFKAKKECYLIAGINLPLVMEAYMQRNSDLQTVLDHLVETAKDNVINVNERLLKVKENSEDE</sequence>
<dbReference type="InterPro" id="IPR036662">
    <property type="entry name" value="PTS_EIIA_man-typ_sf"/>
</dbReference>
<dbReference type="SUPFAM" id="SSF53062">
    <property type="entry name" value="PTS system fructose IIA component-like"/>
    <property type="match status" value="1"/>
</dbReference>
<name>A0ABT1SL10_9FIRM</name>
<comment type="caution">
    <text evidence="3">The sequence shown here is derived from an EMBL/GenBank/DDBJ whole genome shotgun (WGS) entry which is preliminary data.</text>
</comment>
<dbReference type="PANTHER" id="PTHR33799">
    <property type="entry name" value="PTS PERMEASE-RELATED-RELATED"/>
    <property type="match status" value="1"/>
</dbReference>
<dbReference type="Gene3D" id="3.40.50.510">
    <property type="entry name" value="Phosphotransferase system, mannose-type IIA component"/>
    <property type="match status" value="1"/>
</dbReference>
<reference evidence="3 4" key="1">
    <citation type="submission" date="2022-06" db="EMBL/GenBank/DDBJ databases">
        <title>Isolation of gut microbiota from human fecal samples.</title>
        <authorList>
            <person name="Pamer E.G."/>
            <person name="Barat B."/>
            <person name="Waligurski E."/>
            <person name="Medina S."/>
            <person name="Paddock L."/>
            <person name="Mostad J."/>
        </authorList>
    </citation>
    <scope>NUCLEOTIDE SEQUENCE [LARGE SCALE GENOMIC DNA]</scope>
    <source>
        <strain evidence="3 4">DFI.6.1</strain>
    </source>
</reference>
<evidence type="ECO:0000313" key="3">
    <source>
        <dbReference type="EMBL" id="MCQ5121906.1"/>
    </source>
</evidence>
<dbReference type="Pfam" id="PF03610">
    <property type="entry name" value="EIIA-man"/>
    <property type="match status" value="1"/>
</dbReference>
<dbReference type="PANTHER" id="PTHR33799:SF1">
    <property type="entry name" value="PTS SYSTEM MANNOSE-SPECIFIC EIIAB COMPONENT-RELATED"/>
    <property type="match status" value="1"/>
</dbReference>
<keyword evidence="4" id="KW-1185">Reference proteome</keyword>
<dbReference type="InterPro" id="IPR051471">
    <property type="entry name" value="Bacterial_PTS_sugar_comp"/>
</dbReference>